<sequence>MGLHTTLSSPHFNLNHSPPTTTIWPSNQPVAATTTTVPQANSPAISPNNTAPPNLPPFPPVTMVEQLATPLPRPISTSAEALVATTGAPQHVVPVSQAFSTILADLHPSQPLRFAVGSFANPAPSSSRDAIFPDCCLNHGDFFGSDHRPLILTLQYMSDHRNHTPRFIFYKLWMSEPGFEDCLRDAWAQTNSNAHSNPLIGLKERLTNCSFRLKHWKQSLGPPLATQIRNSIGDGTTINIFNDAWIPGYGKLHYLRYHSNADMTVADLITPNKQWNHAPIHSLFPTDISQAIMAIPLHHISTLDTYFWSITPHGSYTVNSGYHLAHSQLHQNEPSPSDQKSSNAWWKNLWTLPLPPKLKHFLWRVCYDILPTSQNLFNRKTLYSPHFSRCHYHDETLEHALFKCPAAQKLWNCKNIWIHEGIPLSPDQILREASAYLEHYTVCNKEDSHSFSSS</sequence>
<feature type="compositionally biased region" description="Low complexity" evidence="1">
    <location>
        <begin position="27"/>
        <end position="52"/>
    </location>
</feature>
<evidence type="ECO:0000313" key="4">
    <source>
        <dbReference type="Proteomes" id="UP000525078"/>
    </source>
</evidence>
<dbReference type="EMBL" id="JAATIP010000042">
    <property type="protein sequence ID" value="KAF4386376.1"/>
    <property type="molecule type" value="Genomic_DNA"/>
</dbReference>
<feature type="compositionally biased region" description="Polar residues" evidence="1">
    <location>
        <begin position="1"/>
        <end position="26"/>
    </location>
</feature>
<name>A0A7J6GTU7_CANSA</name>
<dbReference type="Pfam" id="PF13966">
    <property type="entry name" value="zf-RVT"/>
    <property type="match status" value="1"/>
</dbReference>
<accession>A0A7J6GTU7</accession>
<evidence type="ECO:0000259" key="2">
    <source>
        <dbReference type="Pfam" id="PF13966"/>
    </source>
</evidence>
<protein>
    <recommendedName>
        <fullName evidence="2">Reverse transcriptase zinc-binding domain-containing protein</fullName>
    </recommendedName>
</protein>
<proteinExistence type="predicted"/>
<organism evidence="3 4">
    <name type="scientific">Cannabis sativa</name>
    <name type="common">Hemp</name>
    <name type="synonym">Marijuana</name>
    <dbReference type="NCBI Taxonomy" id="3483"/>
    <lineage>
        <taxon>Eukaryota</taxon>
        <taxon>Viridiplantae</taxon>
        <taxon>Streptophyta</taxon>
        <taxon>Embryophyta</taxon>
        <taxon>Tracheophyta</taxon>
        <taxon>Spermatophyta</taxon>
        <taxon>Magnoliopsida</taxon>
        <taxon>eudicotyledons</taxon>
        <taxon>Gunneridae</taxon>
        <taxon>Pentapetalae</taxon>
        <taxon>rosids</taxon>
        <taxon>fabids</taxon>
        <taxon>Rosales</taxon>
        <taxon>Cannabaceae</taxon>
        <taxon>Cannabis</taxon>
    </lineage>
</organism>
<evidence type="ECO:0000313" key="3">
    <source>
        <dbReference type="EMBL" id="KAF4386376.1"/>
    </source>
</evidence>
<dbReference type="AlphaFoldDB" id="A0A7J6GTU7"/>
<feature type="domain" description="Reverse transcriptase zinc-binding" evidence="2">
    <location>
        <begin position="336"/>
        <end position="411"/>
    </location>
</feature>
<evidence type="ECO:0000256" key="1">
    <source>
        <dbReference type="SAM" id="MobiDB-lite"/>
    </source>
</evidence>
<reference evidence="3 4" key="1">
    <citation type="journal article" date="2020" name="bioRxiv">
        <title>Sequence and annotation of 42 cannabis genomes reveals extensive copy number variation in cannabinoid synthesis and pathogen resistance genes.</title>
        <authorList>
            <person name="Mckernan K.J."/>
            <person name="Helbert Y."/>
            <person name="Kane L.T."/>
            <person name="Ebling H."/>
            <person name="Zhang L."/>
            <person name="Liu B."/>
            <person name="Eaton Z."/>
            <person name="Mclaughlin S."/>
            <person name="Kingan S."/>
            <person name="Baybayan P."/>
            <person name="Concepcion G."/>
            <person name="Jordan M."/>
            <person name="Riva A."/>
            <person name="Barbazuk W."/>
            <person name="Harkins T."/>
        </authorList>
    </citation>
    <scope>NUCLEOTIDE SEQUENCE [LARGE SCALE GENOMIC DNA]</scope>
    <source>
        <strain evidence="4">cv. Jamaican Lion 4</strain>
        <tissue evidence="3">Leaf</tissue>
    </source>
</reference>
<dbReference type="InterPro" id="IPR026960">
    <property type="entry name" value="RVT-Znf"/>
</dbReference>
<comment type="caution">
    <text evidence="3">The sequence shown here is derived from an EMBL/GenBank/DDBJ whole genome shotgun (WGS) entry which is preliminary data.</text>
</comment>
<gene>
    <name evidence="3" type="ORF">F8388_020003</name>
</gene>
<dbReference type="Proteomes" id="UP000525078">
    <property type="component" value="Unassembled WGS sequence"/>
</dbReference>
<feature type="region of interest" description="Disordered" evidence="1">
    <location>
        <begin position="1"/>
        <end position="58"/>
    </location>
</feature>